<dbReference type="EMBL" id="UINC01090821">
    <property type="protein sequence ID" value="SVC43095.1"/>
    <property type="molecule type" value="Genomic_DNA"/>
</dbReference>
<dbReference type="InterPro" id="IPR000056">
    <property type="entry name" value="Ribul_P_3_epim-like"/>
</dbReference>
<dbReference type="PANTHER" id="PTHR11749">
    <property type="entry name" value="RIBULOSE-5-PHOSPHATE-3-EPIMERASE"/>
    <property type="match status" value="1"/>
</dbReference>
<reference evidence="15" key="1">
    <citation type="submission" date="2018-05" db="EMBL/GenBank/DDBJ databases">
        <authorList>
            <person name="Lanie J.A."/>
            <person name="Ng W.-L."/>
            <person name="Kazmierczak K.M."/>
            <person name="Andrzejewski T.M."/>
            <person name="Davidsen T.M."/>
            <person name="Wayne K.J."/>
            <person name="Tettelin H."/>
            <person name="Glass J.I."/>
            <person name="Rusch D."/>
            <person name="Podicherti R."/>
            <person name="Tsui H.-C.T."/>
            <person name="Winkler M.E."/>
        </authorList>
    </citation>
    <scope>NUCLEOTIDE SEQUENCE</scope>
</reference>
<comment type="cofactor">
    <cofactor evidence="4">
        <name>Zn(2+)</name>
        <dbReference type="ChEBI" id="CHEBI:29105"/>
    </cofactor>
</comment>
<evidence type="ECO:0000256" key="8">
    <source>
        <dbReference type="ARBA" id="ARBA00013188"/>
    </source>
</evidence>
<keyword evidence="10" id="KW-0862">Zinc</keyword>
<sequence length="183" mass="19962">MRNIQLAPSLLAADFADLRGAVKLLDDAVDIFHIDIMDGDFVPNITMGPMIVAALRQHTDAVFDVHLMVRNPDVWIGPYRDAGADWISVHYETAPHLERTLSCIRESGARAGIALNPGTYPDGLEYVLNDTDFVLVMSVNPGFGGQNFLVSSLKKLSALRTRLDEKGLSLVQLEIDGGVDATN</sequence>
<dbReference type="GO" id="GO:0046872">
    <property type="term" value="F:metal ion binding"/>
    <property type="evidence" value="ECO:0007669"/>
    <property type="project" value="UniProtKB-KW"/>
</dbReference>
<dbReference type="Gene3D" id="3.20.20.70">
    <property type="entry name" value="Aldolase class I"/>
    <property type="match status" value="1"/>
</dbReference>
<dbReference type="EC" id="5.1.3.1" evidence="8"/>
<feature type="non-terminal residue" evidence="15">
    <location>
        <position position="183"/>
    </location>
</feature>
<dbReference type="PROSITE" id="PS01086">
    <property type="entry name" value="RIBUL_P_3_EPIMER_2"/>
    <property type="match status" value="1"/>
</dbReference>
<evidence type="ECO:0000256" key="13">
    <source>
        <dbReference type="ARBA" id="ARBA00023235"/>
    </source>
</evidence>
<evidence type="ECO:0000256" key="4">
    <source>
        <dbReference type="ARBA" id="ARBA00001947"/>
    </source>
</evidence>
<organism evidence="15">
    <name type="scientific">marine metagenome</name>
    <dbReference type="NCBI Taxonomy" id="408172"/>
    <lineage>
        <taxon>unclassified sequences</taxon>
        <taxon>metagenomes</taxon>
        <taxon>ecological metagenomes</taxon>
    </lineage>
</organism>
<dbReference type="AlphaFoldDB" id="A0A382M568"/>
<evidence type="ECO:0000256" key="1">
    <source>
        <dbReference type="ARBA" id="ARBA00001782"/>
    </source>
</evidence>
<evidence type="ECO:0000256" key="11">
    <source>
        <dbReference type="ARBA" id="ARBA00023004"/>
    </source>
</evidence>
<evidence type="ECO:0000256" key="14">
    <source>
        <dbReference type="ARBA" id="ARBA00023277"/>
    </source>
</evidence>
<dbReference type="GO" id="GO:0006098">
    <property type="term" value="P:pentose-phosphate shunt"/>
    <property type="evidence" value="ECO:0007669"/>
    <property type="project" value="InterPro"/>
</dbReference>
<dbReference type="Pfam" id="PF00834">
    <property type="entry name" value="Ribul_P_3_epim"/>
    <property type="match status" value="1"/>
</dbReference>
<dbReference type="CDD" id="cd00429">
    <property type="entry name" value="RPE"/>
    <property type="match status" value="1"/>
</dbReference>
<dbReference type="FunFam" id="3.20.20.70:FF:000191">
    <property type="entry name" value="ribulose-phosphate 3-epimerase isoform X2"/>
    <property type="match status" value="1"/>
</dbReference>
<evidence type="ECO:0000256" key="6">
    <source>
        <dbReference type="ARBA" id="ARBA00009541"/>
    </source>
</evidence>
<evidence type="ECO:0000256" key="5">
    <source>
        <dbReference type="ARBA" id="ARBA00001954"/>
    </source>
</evidence>
<evidence type="ECO:0000313" key="15">
    <source>
        <dbReference type="EMBL" id="SVC43095.1"/>
    </source>
</evidence>
<protein>
    <recommendedName>
        <fullName evidence="8">ribulose-phosphate 3-epimerase</fullName>
        <ecNumber evidence="8">5.1.3.1</ecNumber>
    </recommendedName>
</protein>
<comment type="cofactor">
    <cofactor evidence="2">
        <name>Mn(2+)</name>
        <dbReference type="ChEBI" id="CHEBI:29035"/>
    </cofactor>
</comment>
<dbReference type="PROSITE" id="PS01085">
    <property type="entry name" value="RIBUL_P_3_EPIMER_1"/>
    <property type="match status" value="1"/>
</dbReference>
<evidence type="ECO:0000256" key="7">
    <source>
        <dbReference type="ARBA" id="ARBA00011738"/>
    </source>
</evidence>
<comment type="cofactor">
    <cofactor evidence="5">
        <name>Fe(2+)</name>
        <dbReference type="ChEBI" id="CHEBI:29033"/>
    </cofactor>
</comment>
<dbReference type="InterPro" id="IPR026019">
    <property type="entry name" value="Ribul_P_3_epim"/>
</dbReference>
<keyword evidence="11" id="KW-0408">Iron</keyword>
<dbReference type="NCBIfam" id="NF004076">
    <property type="entry name" value="PRK05581.1-4"/>
    <property type="match status" value="1"/>
</dbReference>
<dbReference type="NCBIfam" id="TIGR01163">
    <property type="entry name" value="rpe"/>
    <property type="match status" value="1"/>
</dbReference>
<comment type="subunit">
    <text evidence="7">Homodimer.</text>
</comment>
<dbReference type="InterPro" id="IPR013785">
    <property type="entry name" value="Aldolase_TIM"/>
</dbReference>
<dbReference type="GO" id="GO:0005975">
    <property type="term" value="P:carbohydrate metabolic process"/>
    <property type="evidence" value="ECO:0007669"/>
    <property type="project" value="InterPro"/>
</dbReference>
<comment type="cofactor">
    <cofactor evidence="3">
        <name>Co(2+)</name>
        <dbReference type="ChEBI" id="CHEBI:48828"/>
    </cofactor>
</comment>
<proteinExistence type="inferred from homology"/>
<comment type="similarity">
    <text evidence="6">Belongs to the ribulose-phosphate 3-epimerase family.</text>
</comment>
<keyword evidence="13" id="KW-0413">Isomerase</keyword>
<evidence type="ECO:0000256" key="9">
    <source>
        <dbReference type="ARBA" id="ARBA00022723"/>
    </source>
</evidence>
<evidence type="ECO:0000256" key="10">
    <source>
        <dbReference type="ARBA" id="ARBA00022833"/>
    </source>
</evidence>
<name>A0A382M568_9ZZZZ</name>
<accession>A0A382M568</accession>
<dbReference type="SUPFAM" id="SSF51366">
    <property type="entry name" value="Ribulose-phoshate binding barrel"/>
    <property type="match status" value="1"/>
</dbReference>
<keyword evidence="14" id="KW-0119">Carbohydrate metabolism</keyword>
<keyword evidence="12" id="KW-0464">Manganese</keyword>
<evidence type="ECO:0000256" key="3">
    <source>
        <dbReference type="ARBA" id="ARBA00001941"/>
    </source>
</evidence>
<gene>
    <name evidence="15" type="ORF">METZ01_LOCUS295949</name>
</gene>
<evidence type="ECO:0000256" key="12">
    <source>
        <dbReference type="ARBA" id="ARBA00023211"/>
    </source>
</evidence>
<dbReference type="GO" id="GO:0004750">
    <property type="term" value="F:D-ribulose-phosphate 3-epimerase activity"/>
    <property type="evidence" value="ECO:0007669"/>
    <property type="project" value="UniProtKB-EC"/>
</dbReference>
<evidence type="ECO:0000256" key="2">
    <source>
        <dbReference type="ARBA" id="ARBA00001936"/>
    </source>
</evidence>
<comment type="catalytic activity">
    <reaction evidence="1">
        <text>D-ribulose 5-phosphate = D-xylulose 5-phosphate</text>
        <dbReference type="Rhea" id="RHEA:13677"/>
        <dbReference type="ChEBI" id="CHEBI:57737"/>
        <dbReference type="ChEBI" id="CHEBI:58121"/>
        <dbReference type="EC" id="5.1.3.1"/>
    </reaction>
</comment>
<keyword evidence="9" id="KW-0479">Metal-binding</keyword>
<dbReference type="InterPro" id="IPR011060">
    <property type="entry name" value="RibuloseP-bd_barrel"/>
</dbReference>